<dbReference type="Pfam" id="PF04055">
    <property type="entry name" value="Radical_SAM"/>
    <property type="match status" value="1"/>
</dbReference>
<dbReference type="HAMAP" id="MF_01694">
    <property type="entry name" value="BioB"/>
    <property type="match status" value="1"/>
</dbReference>
<evidence type="ECO:0000256" key="4">
    <source>
        <dbReference type="ARBA" id="ARBA00022485"/>
    </source>
</evidence>
<dbReference type="UniPathway" id="UPA00078">
    <property type="reaction ID" value="UER00162"/>
</dbReference>
<dbReference type="InterPro" id="IPR010722">
    <property type="entry name" value="BATS_dom"/>
</dbReference>
<feature type="binding site" evidence="13 14">
    <location>
        <position position="72"/>
    </location>
    <ligand>
        <name>[4Fe-4S] cluster</name>
        <dbReference type="ChEBI" id="CHEBI:49883"/>
        <note>4Fe-4S-S-AdoMet</note>
    </ligand>
</feature>
<evidence type="ECO:0000259" key="15">
    <source>
        <dbReference type="PROSITE" id="PS51918"/>
    </source>
</evidence>
<keyword evidence="9 13" id="KW-0093">Biotin biosynthesis</keyword>
<comment type="function">
    <text evidence="13">Catalyzes the conversion of dethiobiotin (DTB) to biotin by the insertion of a sulfur atom into dethiobiotin via a radical-based mechanism.</text>
</comment>
<dbReference type="Proteomes" id="UP000249239">
    <property type="component" value="Unassembled WGS sequence"/>
</dbReference>
<evidence type="ECO:0000256" key="3">
    <source>
        <dbReference type="ARBA" id="ARBA00012236"/>
    </source>
</evidence>
<dbReference type="InterPro" id="IPR058240">
    <property type="entry name" value="rSAM_sf"/>
</dbReference>
<keyword evidence="5 13" id="KW-0808">Transferase</keyword>
<evidence type="ECO:0000256" key="2">
    <source>
        <dbReference type="ARBA" id="ARBA00010765"/>
    </source>
</evidence>
<dbReference type="PIRSF" id="PIRSF001619">
    <property type="entry name" value="Biotin_synth"/>
    <property type="match status" value="1"/>
</dbReference>
<evidence type="ECO:0000256" key="5">
    <source>
        <dbReference type="ARBA" id="ARBA00022679"/>
    </source>
</evidence>
<dbReference type="AlphaFoldDB" id="A0A2W7Q8G5"/>
<protein>
    <recommendedName>
        <fullName evidence="3 13">Biotin synthase</fullName>
        <ecNumber evidence="3 13">2.8.1.6</ecNumber>
    </recommendedName>
</protein>
<dbReference type="GO" id="GO:0004076">
    <property type="term" value="F:biotin synthase activity"/>
    <property type="evidence" value="ECO:0007669"/>
    <property type="project" value="UniProtKB-UniRule"/>
</dbReference>
<dbReference type="Gene3D" id="3.20.20.70">
    <property type="entry name" value="Aldolase class I"/>
    <property type="match status" value="1"/>
</dbReference>
<dbReference type="PANTHER" id="PTHR22976">
    <property type="entry name" value="BIOTIN SYNTHASE"/>
    <property type="match status" value="1"/>
</dbReference>
<feature type="binding site" evidence="13 14">
    <location>
        <position position="69"/>
    </location>
    <ligand>
        <name>[4Fe-4S] cluster</name>
        <dbReference type="ChEBI" id="CHEBI:49883"/>
        <note>4Fe-4S-S-AdoMet</note>
    </ligand>
</feature>
<keyword evidence="4 13" id="KW-0004">4Fe-4S</keyword>
<dbReference type="EC" id="2.8.1.6" evidence="3 13"/>
<dbReference type="InterPro" id="IPR002684">
    <property type="entry name" value="Biotin_synth/BioAB"/>
</dbReference>
<dbReference type="GO" id="GO:0051539">
    <property type="term" value="F:4 iron, 4 sulfur cluster binding"/>
    <property type="evidence" value="ECO:0007669"/>
    <property type="project" value="UniProtKB-KW"/>
</dbReference>
<organism evidence="16 17">
    <name type="scientific">Breznakibacter xylanolyticus</name>
    <dbReference type="NCBI Taxonomy" id="990"/>
    <lineage>
        <taxon>Bacteria</taxon>
        <taxon>Pseudomonadati</taxon>
        <taxon>Bacteroidota</taxon>
        <taxon>Bacteroidia</taxon>
        <taxon>Marinilabiliales</taxon>
        <taxon>Marinilabiliaceae</taxon>
        <taxon>Breznakibacter</taxon>
    </lineage>
</organism>
<keyword evidence="8 13" id="KW-0479">Metal-binding</keyword>
<comment type="cofactor">
    <cofactor evidence="14">
        <name>[2Fe-2S] cluster</name>
        <dbReference type="ChEBI" id="CHEBI:190135"/>
    </cofactor>
    <text evidence="14">Binds 1 [2Fe-2S] cluster. The cluster is coordinated with 3 cysteines and 1 arginine.</text>
</comment>
<feature type="binding site" evidence="13 14">
    <location>
        <position position="271"/>
    </location>
    <ligand>
        <name>[2Fe-2S] cluster</name>
        <dbReference type="ChEBI" id="CHEBI:190135"/>
    </ligand>
</feature>
<comment type="similarity">
    <text evidence="2 13">Belongs to the radical SAM superfamily. Biotin synthase family.</text>
</comment>
<dbReference type="GO" id="GO:0051537">
    <property type="term" value="F:2 iron, 2 sulfur cluster binding"/>
    <property type="evidence" value="ECO:0007669"/>
    <property type="project" value="UniProtKB-KW"/>
</dbReference>
<dbReference type="InterPro" id="IPR006638">
    <property type="entry name" value="Elp3/MiaA/NifB-like_rSAM"/>
</dbReference>
<evidence type="ECO:0000256" key="1">
    <source>
        <dbReference type="ARBA" id="ARBA00004942"/>
    </source>
</evidence>
<dbReference type="SFLD" id="SFLDS00029">
    <property type="entry name" value="Radical_SAM"/>
    <property type="match status" value="1"/>
</dbReference>
<dbReference type="SFLD" id="SFLDG01060">
    <property type="entry name" value="BATS_domain_containing"/>
    <property type="match status" value="1"/>
</dbReference>
<comment type="pathway">
    <text evidence="1 13">Cofactor biosynthesis; biotin biosynthesis; biotin from 7,8-diaminononanoate: step 2/2.</text>
</comment>
<comment type="cofactor">
    <cofactor evidence="13 14">
        <name>[4Fe-4S] cluster</name>
        <dbReference type="ChEBI" id="CHEBI:49883"/>
    </cofactor>
    <text evidence="13 14">Binds 1 [4Fe-4S] cluster. The cluster is coordinated with 3 cysteines and an exchangeable S-adenosyl-L-methionine.</text>
</comment>
<evidence type="ECO:0000256" key="9">
    <source>
        <dbReference type="ARBA" id="ARBA00022756"/>
    </source>
</evidence>
<evidence type="ECO:0000256" key="7">
    <source>
        <dbReference type="ARBA" id="ARBA00022714"/>
    </source>
</evidence>
<reference evidence="16 17" key="1">
    <citation type="submission" date="2018-06" db="EMBL/GenBank/DDBJ databases">
        <title>Genomic Encyclopedia of Archaeal and Bacterial Type Strains, Phase II (KMG-II): from individual species to whole genera.</title>
        <authorList>
            <person name="Goeker M."/>
        </authorList>
    </citation>
    <scope>NUCLEOTIDE SEQUENCE [LARGE SCALE GENOMIC DNA]</scope>
    <source>
        <strain evidence="16 17">DSM 6779</strain>
    </source>
</reference>
<dbReference type="InterPro" id="IPR013785">
    <property type="entry name" value="Aldolase_TIM"/>
</dbReference>
<feature type="binding site" evidence="13 14">
    <location>
        <position position="141"/>
    </location>
    <ligand>
        <name>[2Fe-2S] cluster</name>
        <dbReference type="ChEBI" id="CHEBI:190135"/>
    </ligand>
</feature>
<dbReference type="SMART" id="SM00876">
    <property type="entry name" value="BATS"/>
    <property type="match status" value="1"/>
</dbReference>
<keyword evidence="6 13" id="KW-0949">S-adenosyl-L-methionine</keyword>
<dbReference type="CDD" id="cd01335">
    <property type="entry name" value="Radical_SAM"/>
    <property type="match status" value="1"/>
</dbReference>
<evidence type="ECO:0000256" key="14">
    <source>
        <dbReference type="PIRSR" id="PIRSR001619-1"/>
    </source>
</evidence>
<keyword evidence="10 13" id="KW-0408">Iron</keyword>
<feature type="binding site" evidence="13 14">
    <location>
        <position position="109"/>
    </location>
    <ligand>
        <name>[2Fe-2S] cluster</name>
        <dbReference type="ChEBI" id="CHEBI:190135"/>
    </ligand>
</feature>
<dbReference type="InterPro" id="IPR007197">
    <property type="entry name" value="rSAM"/>
</dbReference>
<accession>A0A2W7Q8G5</accession>
<feature type="binding site" evidence="13 14">
    <location>
        <position position="201"/>
    </location>
    <ligand>
        <name>[2Fe-2S] cluster</name>
        <dbReference type="ChEBI" id="CHEBI:190135"/>
    </ligand>
</feature>
<dbReference type="SUPFAM" id="SSF102114">
    <property type="entry name" value="Radical SAM enzymes"/>
    <property type="match status" value="1"/>
</dbReference>
<comment type="subunit">
    <text evidence="13">Homodimer.</text>
</comment>
<comment type="cofactor">
    <cofactor evidence="13">
        <name>[2Fe-2S] cluster</name>
        <dbReference type="ChEBI" id="CHEBI:190135"/>
    </cofactor>
    <text evidence="13">Binds 1 [2Fe-2S] cluster. The cluster is coordinated with 3 cysteines and 1 arginine.</text>
</comment>
<feature type="binding site" evidence="13 14">
    <location>
        <position position="65"/>
    </location>
    <ligand>
        <name>[4Fe-4S] cluster</name>
        <dbReference type="ChEBI" id="CHEBI:49883"/>
        <note>4Fe-4S-S-AdoMet</note>
    </ligand>
</feature>
<dbReference type="Pfam" id="PF06968">
    <property type="entry name" value="BATS"/>
    <property type="match status" value="1"/>
</dbReference>
<evidence type="ECO:0000256" key="13">
    <source>
        <dbReference type="HAMAP-Rule" id="MF_01694"/>
    </source>
</evidence>
<name>A0A2W7Q8G5_9BACT</name>
<dbReference type="GO" id="GO:0005506">
    <property type="term" value="F:iron ion binding"/>
    <property type="evidence" value="ECO:0007669"/>
    <property type="project" value="UniProtKB-UniRule"/>
</dbReference>
<dbReference type="RefSeq" id="WP_111444790.1">
    <property type="nucleotide sequence ID" value="NZ_QKZK01000007.1"/>
</dbReference>
<evidence type="ECO:0000256" key="11">
    <source>
        <dbReference type="ARBA" id="ARBA00023014"/>
    </source>
</evidence>
<dbReference type="EMBL" id="QKZK01000007">
    <property type="protein sequence ID" value="PZX18039.1"/>
    <property type="molecule type" value="Genomic_DNA"/>
</dbReference>
<keyword evidence="7 13" id="KW-0001">2Fe-2S</keyword>
<keyword evidence="17" id="KW-1185">Reference proteome</keyword>
<gene>
    <name evidence="13" type="primary">bioB</name>
    <name evidence="16" type="ORF">LX69_01074</name>
</gene>
<comment type="catalytic activity">
    <reaction evidence="12 13">
        <text>(4R,5S)-dethiobiotin + (sulfur carrier)-SH + 2 reduced [2Fe-2S]-[ferredoxin] + 2 S-adenosyl-L-methionine = (sulfur carrier)-H + biotin + 2 5'-deoxyadenosine + 2 L-methionine + 2 oxidized [2Fe-2S]-[ferredoxin]</text>
        <dbReference type="Rhea" id="RHEA:22060"/>
        <dbReference type="Rhea" id="RHEA-COMP:10000"/>
        <dbReference type="Rhea" id="RHEA-COMP:10001"/>
        <dbReference type="Rhea" id="RHEA-COMP:14737"/>
        <dbReference type="Rhea" id="RHEA-COMP:14739"/>
        <dbReference type="ChEBI" id="CHEBI:17319"/>
        <dbReference type="ChEBI" id="CHEBI:29917"/>
        <dbReference type="ChEBI" id="CHEBI:33737"/>
        <dbReference type="ChEBI" id="CHEBI:33738"/>
        <dbReference type="ChEBI" id="CHEBI:57586"/>
        <dbReference type="ChEBI" id="CHEBI:57844"/>
        <dbReference type="ChEBI" id="CHEBI:59789"/>
        <dbReference type="ChEBI" id="CHEBI:64428"/>
        <dbReference type="ChEBI" id="CHEBI:149473"/>
        <dbReference type="EC" id="2.8.1.6"/>
    </reaction>
</comment>
<evidence type="ECO:0000256" key="12">
    <source>
        <dbReference type="ARBA" id="ARBA00051157"/>
    </source>
</evidence>
<dbReference type="NCBIfam" id="TIGR00433">
    <property type="entry name" value="bioB"/>
    <property type="match status" value="1"/>
</dbReference>
<dbReference type="SFLD" id="SFLDG01278">
    <property type="entry name" value="biotin_synthase_like"/>
    <property type="match status" value="1"/>
</dbReference>
<keyword evidence="11 13" id="KW-0411">Iron-sulfur</keyword>
<comment type="caution">
    <text evidence="16">The sequence shown here is derived from an EMBL/GenBank/DDBJ whole genome shotgun (WGS) entry which is preliminary data.</text>
</comment>
<dbReference type="OrthoDB" id="9786826at2"/>
<evidence type="ECO:0000256" key="6">
    <source>
        <dbReference type="ARBA" id="ARBA00022691"/>
    </source>
</evidence>
<proteinExistence type="inferred from homology"/>
<evidence type="ECO:0000313" key="17">
    <source>
        <dbReference type="Proteomes" id="UP000249239"/>
    </source>
</evidence>
<feature type="domain" description="Radical SAM core" evidence="15">
    <location>
        <begin position="47"/>
        <end position="273"/>
    </location>
</feature>
<evidence type="ECO:0000256" key="10">
    <source>
        <dbReference type="ARBA" id="ARBA00023004"/>
    </source>
</evidence>
<evidence type="ECO:0000313" key="16">
    <source>
        <dbReference type="EMBL" id="PZX18039.1"/>
    </source>
</evidence>
<dbReference type="InterPro" id="IPR024177">
    <property type="entry name" value="Biotin_synthase"/>
</dbReference>
<evidence type="ECO:0000256" key="8">
    <source>
        <dbReference type="ARBA" id="ARBA00022723"/>
    </source>
</evidence>
<dbReference type="PANTHER" id="PTHR22976:SF2">
    <property type="entry name" value="BIOTIN SYNTHASE, MITOCHONDRIAL"/>
    <property type="match status" value="1"/>
</dbReference>
<sequence>MDKIQIEQLCDRVLHVGDISAAEALALAGVADKEALYGAADRIRRHFAGEAIDMCSIMNAQSGRCTEDCKWCAQSKHFQTGVAEYGFVNQDEAVQLALENSRQGVNRFSLVTSGRALSRGNVQKACAIYREIGQRSDIHLCASMGLLRGEELKALHEAGVTHYHCNIETAPSLFATLCTTHTLDEKARTIAEARAAGLKICSGGIIGMGESMGQRIEMALKLREWGVDSIPLNILTPIEGTPLYGKSPLTDEEVLTTIALFRFINPRAQIRFAGGRHLIAHIQEQALRCGISAALVGDYLTTIGSNIEQDKQLFARVRDTHEQPEREKAP</sequence>
<dbReference type="SMART" id="SM00729">
    <property type="entry name" value="Elp3"/>
    <property type="match status" value="1"/>
</dbReference>
<dbReference type="PROSITE" id="PS51918">
    <property type="entry name" value="RADICAL_SAM"/>
    <property type="match status" value="1"/>
</dbReference>
<dbReference type="GO" id="GO:0009102">
    <property type="term" value="P:biotin biosynthetic process"/>
    <property type="evidence" value="ECO:0007669"/>
    <property type="project" value="UniProtKB-UniRule"/>
</dbReference>